<dbReference type="EMBL" id="HBIR01004997">
    <property type="protein sequence ID" value="CAE0526629.1"/>
    <property type="molecule type" value="Transcribed_RNA"/>
</dbReference>
<sequence length="177" mass="18440">MPAAAAEAAHHTEWSLTPFEVLADADEAPLYEPGGVCDAAWPAEGDSPPPASLVEAAACLSADLEAWRRLAAERSTYDDPAVTAGARARRGEPGLRLDPALLLARVCRDLGPKPPPEAPTALALWGGALINPLPSLGVSTEVRGAVLEAQGAAERVALVQRAVSRSIANLEGRRPLF</sequence>
<evidence type="ECO:0000313" key="1">
    <source>
        <dbReference type="EMBL" id="CAE0526629.1"/>
    </source>
</evidence>
<dbReference type="AlphaFoldDB" id="A0A6V2LMY3"/>
<gene>
    <name evidence="1" type="ORF">EHUX00137_LOCUS3460</name>
    <name evidence="2" type="ORF">EHUX00137_LOCUS3461</name>
</gene>
<name>A0A6V2LMY3_EMIHU</name>
<proteinExistence type="predicted"/>
<organism evidence="1">
    <name type="scientific">Emiliania huxleyi</name>
    <name type="common">Coccolithophore</name>
    <name type="synonym">Pontosphaera huxleyi</name>
    <dbReference type="NCBI Taxonomy" id="2903"/>
    <lineage>
        <taxon>Eukaryota</taxon>
        <taxon>Haptista</taxon>
        <taxon>Haptophyta</taxon>
        <taxon>Prymnesiophyceae</taxon>
        <taxon>Isochrysidales</taxon>
        <taxon>Noelaerhabdaceae</taxon>
        <taxon>Emiliania</taxon>
    </lineage>
</organism>
<accession>A0A6V2LMY3</accession>
<dbReference type="EMBL" id="HBIR01004998">
    <property type="protein sequence ID" value="CAE0526630.1"/>
    <property type="molecule type" value="Transcribed_RNA"/>
</dbReference>
<evidence type="ECO:0000313" key="2">
    <source>
        <dbReference type="EMBL" id="CAE0526630.1"/>
    </source>
</evidence>
<reference evidence="1" key="1">
    <citation type="submission" date="2021-01" db="EMBL/GenBank/DDBJ databases">
        <authorList>
            <person name="Corre E."/>
            <person name="Pelletier E."/>
            <person name="Niang G."/>
            <person name="Scheremetjew M."/>
            <person name="Finn R."/>
            <person name="Kale V."/>
            <person name="Holt S."/>
            <person name="Cochrane G."/>
            <person name="Meng A."/>
            <person name="Brown T."/>
            <person name="Cohen L."/>
        </authorList>
    </citation>
    <scope>NUCLEOTIDE SEQUENCE</scope>
    <source>
        <strain evidence="1">379</strain>
    </source>
</reference>
<protein>
    <submittedName>
        <fullName evidence="1">Uncharacterized protein</fullName>
    </submittedName>
</protein>